<sequence>MNPTDPPRPPKRCERTHEENTERAYIAASRRTDRSAEARYKSARDASDLHFKRTGKHFHLTMEIVMNGEMYEEQDRGGPARRLTGVGGHLTYDPVQQKHEEVNREFAEAYPYLAHLAPSWGSQMQPMNNTLMRPRLSLANPPPSSSHSSYMTSYTAPHPYAAPHLYAAPHPTHSPLHGPAYRHRSQSLGQIEQQFNATTTHDMSLMAPGGLPPTRHASTDSNMTPALTPGSTSTGTPFSTITPPEYTAEPPFYRPGGPSTVPANTGGFGADLDNFGLDQFCAEGGLYDQAIFSSGFTLDRGQADDEVVGGRDIPIPSSEAPVSTEVSIVAMPDTSGLLDADGHLIAPTALYGDHIGTPDGGGDVSWDQWVQKDELDDSLDRDGA</sequence>
<evidence type="ECO:0000256" key="1">
    <source>
        <dbReference type="SAM" id="MobiDB-lite"/>
    </source>
</evidence>
<proteinExistence type="predicted"/>
<gene>
    <name evidence="2" type="ORF">QBC34DRAFT_384713</name>
</gene>
<evidence type="ECO:0000313" key="2">
    <source>
        <dbReference type="EMBL" id="KAK4444964.1"/>
    </source>
</evidence>
<dbReference type="EMBL" id="MU865970">
    <property type="protein sequence ID" value="KAK4444964.1"/>
    <property type="molecule type" value="Genomic_DNA"/>
</dbReference>
<comment type="caution">
    <text evidence="2">The sequence shown here is derived from an EMBL/GenBank/DDBJ whole genome shotgun (WGS) entry which is preliminary data.</text>
</comment>
<keyword evidence="3" id="KW-1185">Reference proteome</keyword>
<reference evidence="2" key="1">
    <citation type="journal article" date="2023" name="Mol. Phylogenet. Evol.">
        <title>Genome-scale phylogeny and comparative genomics of the fungal order Sordariales.</title>
        <authorList>
            <person name="Hensen N."/>
            <person name="Bonometti L."/>
            <person name="Westerberg I."/>
            <person name="Brannstrom I.O."/>
            <person name="Guillou S."/>
            <person name="Cros-Aarteil S."/>
            <person name="Calhoun S."/>
            <person name="Haridas S."/>
            <person name="Kuo A."/>
            <person name="Mondo S."/>
            <person name="Pangilinan J."/>
            <person name="Riley R."/>
            <person name="LaButti K."/>
            <person name="Andreopoulos B."/>
            <person name="Lipzen A."/>
            <person name="Chen C."/>
            <person name="Yan M."/>
            <person name="Daum C."/>
            <person name="Ng V."/>
            <person name="Clum A."/>
            <person name="Steindorff A."/>
            <person name="Ohm R.A."/>
            <person name="Martin F."/>
            <person name="Silar P."/>
            <person name="Natvig D.O."/>
            <person name="Lalanne C."/>
            <person name="Gautier V."/>
            <person name="Ament-Velasquez S.L."/>
            <person name="Kruys A."/>
            <person name="Hutchinson M.I."/>
            <person name="Powell A.J."/>
            <person name="Barry K."/>
            <person name="Miller A.N."/>
            <person name="Grigoriev I.V."/>
            <person name="Debuchy R."/>
            <person name="Gladieux P."/>
            <person name="Hiltunen Thoren M."/>
            <person name="Johannesson H."/>
        </authorList>
    </citation>
    <scope>NUCLEOTIDE SEQUENCE</scope>
    <source>
        <strain evidence="2">PSN243</strain>
    </source>
</reference>
<dbReference type="AlphaFoldDB" id="A0AAV9G845"/>
<dbReference type="Proteomes" id="UP001321760">
    <property type="component" value="Unassembled WGS sequence"/>
</dbReference>
<feature type="region of interest" description="Disordered" evidence="1">
    <location>
        <begin position="1"/>
        <end position="36"/>
    </location>
</feature>
<feature type="compositionally biased region" description="Basic and acidic residues" evidence="1">
    <location>
        <begin position="11"/>
        <end position="22"/>
    </location>
</feature>
<evidence type="ECO:0000313" key="3">
    <source>
        <dbReference type="Proteomes" id="UP001321760"/>
    </source>
</evidence>
<reference evidence="2" key="2">
    <citation type="submission" date="2023-05" db="EMBL/GenBank/DDBJ databases">
        <authorList>
            <consortium name="Lawrence Berkeley National Laboratory"/>
            <person name="Steindorff A."/>
            <person name="Hensen N."/>
            <person name="Bonometti L."/>
            <person name="Westerberg I."/>
            <person name="Brannstrom I.O."/>
            <person name="Guillou S."/>
            <person name="Cros-Aarteil S."/>
            <person name="Calhoun S."/>
            <person name="Haridas S."/>
            <person name="Kuo A."/>
            <person name="Mondo S."/>
            <person name="Pangilinan J."/>
            <person name="Riley R."/>
            <person name="Labutti K."/>
            <person name="Andreopoulos B."/>
            <person name="Lipzen A."/>
            <person name="Chen C."/>
            <person name="Yanf M."/>
            <person name="Daum C."/>
            <person name="Ng V."/>
            <person name="Clum A."/>
            <person name="Ohm R."/>
            <person name="Martin F."/>
            <person name="Silar P."/>
            <person name="Natvig D."/>
            <person name="Lalanne C."/>
            <person name="Gautier V."/>
            <person name="Ament-Velasquez S.L."/>
            <person name="Kruys A."/>
            <person name="Hutchinson M.I."/>
            <person name="Powell A.J."/>
            <person name="Barry K."/>
            <person name="Miller A.N."/>
            <person name="Grigoriev I.V."/>
            <person name="Debuchy R."/>
            <person name="Gladieux P."/>
            <person name="Thoren M.H."/>
            <person name="Johannesson H."/>
        </authorList>
    </citation>
    <scope>NUCLEOTIDE SEQUENCE</scope>
    <source>
        <strain evidence="2">PSN243</strain>
    </source>
</reference>
<protein>
    <submittedName>
        <fullName evidence="2">Uncharacterized protein</fullName>
    </submittedName>
</protein>
<organism evidence="2 3">
    <name type="scientific">Podospora aff. communis PSN243</name>
    <dbReference type="NCBI Taxonomy" id="3040156"/>
    <lineage>
        <taxon>Eukaryota</taxon>
        <taxon>Fungi</taxon>
        <taxon>Dikarya</taxon>
        <taxon>Ascomycota</taxon>
        <taxon>Pezizomycotina</taxon>
        <taxon>Sordariomycetes</taxon>
        <taxon>Sordariomycetidae</taxon>
        <taxon>Sordariales</taxon>
        <taxon>Podosporaceae</taxon>
        <taxon>Podospora</taxon>
    </lineage>
</organism>
<name>A0AAV9G845_9PEZI</name>
<accession>A0AAV9G845</accession>